<dbReference type="GO" id="GO:0033612">
    <property type="term" value="F:receptor serine/threonine kinase binding"/>
    <property type="evidence" value="ECO:0007669"/>
    <property type="project" value="InterPro"/>
</dbReference>
<dbReference type="GO" id="GO:0010089">
    <property type="term" value="P:xylem development"/>
    <property type="evidence" value="ECO:0007669"/>
    <property type="project" value="InterPro"/>
</dbReference>
<dbReference type="PANTHER" id="PTHR35301">
    <property type="entry name" value="CLAVATA3/ESR (CLE)-RELATED PROTEIN 41-RELATED"/>
    <property type="match status" value="1"/>
</dbReference>
<feature type="signal peptide" evidence="2">
    <location>
        <begin position="1"/>
        <end position="37"/>
    </location>
</feature>
<dbReference type="PANTHER" id="PTHR35301:SF1">
    <property type="entry name" value="CLAVATA3_ESR (CLE)-RELATED PROTEIN 41-RELATED"/>
    <property type="match status" value="1"/>
</dbReference>
<evidence type="ECO:0000313" key="3">
    <source>
        <dbReference type="EMBL" id="KAK4419479.1"/>
    </source>
</evidence>
<keyword evidence="4" id="KW-1185">Reference proteome</keyword>
<evidence type="ECO:0000256" key="2">
    <source>
        <dbReference type="SAM" id="SignalP"/>
    </source>
</evidence>
<keyword evidence="2" id="KW-0732">Signal</keyword>
<evidence type="ECO:0000256" key="1">
    <source>
        <dbReference type="SAM" id="MobiDB-lite"/>
    </source>
</evidence>
<comment type="caution">
    <text evidence="3">The sequence shown here is derived from an EMBL/GenBank/DDBJ whole genome shotgun (WGS) entry which is preliminary data.</text>
</comment>
<dbReference type="EMBL" id="JACGWO010000009">
    <property type="protein sequence ID" value="KAK4419479.1"/>
    <property type="molecule type" value="Genomic_DNA"/>
</dbReference>
<organism evidence="3 4">
    <name type="scientific">Sesamum alatum</name>
    <dbReference type="NCBI Taxonomy" id="300844"/>
    <lineage>
        <taxon>Eukaryota</taxon>
        <taxon>Viridiplantae</taxon>
        <taxon>Streptophyta</taxon>
        <taxon>Embryophyta</taxon>
        <taxon>Tracheophyta</taxon>
        <taxon>Spermatophyta</taxon>
        <taxon>Magnoliopsida</taxon>
        <taxon>eudicotyledons</taxon>
        <taxon>Gunneridae</taxon>
        <taxon>Pentapetalae</taxon>
        <taxon>asterids</taxon>
        <taxon>lamiids</taxon>
        <taxon>Lamiales</taxon>
        <taxon>Pedaliaceae</taxon>
        <taxon>Sesamum</taxon>
    </lineage>
</organism>
<dbReference type="GO" id="GO:0048046">
    <property type="term" value="C:apoplast"/>
    <property type="evidence" value="ECO:0007669"/>
    <property type="project" value="TreeGrafter"/>
</dbReference>
<dbReference type="Proteomes" id="UP001293254">
    <property type="component" value="Unassembled WGS sequence"/>
</dbReference>
<feature type="chain" id="PRO_5042076565" evidence="2">
    <location>
        <begin position="38"/>
        <end position="110"/>
    </location>
</feature>
<proteinExistence type="predicted"/>
<dbReference type="AlphaFoldDB" id="A0AAE2CER4"/>
<dbReference type="InterPro" id="IPR037495">
    <property type="entry name" value="CLE41/42/44"/>
</dbReference>
<gene>
    <name evidence="3" type="ORF">Salat_2360800</name>
</gene>
<reference evidence="3" key="2">
    <citation type="journal article" date="2024" name="Plant">
        <title>Genomic evolution and insights into agronomic trait innovations of Sesamum species.</title>
        <authorList>
            <person name="Miao H."/>
            <person name="Wang L."/>
            <person name="Qu L."/>
            <person name="Liu H."/>
            <person name="Sun Y."/>
            <person name="Le M."/>
            <person name="Wang Q."/>
            <person name="Wei S."/>
            <person name="Zheng Y."/>
            <person name="Lin W."/>
            <person name="Duan Y."/>
            <person name="Cao H."/>
            <person name="Xiong S."/>
            <person name="Wang X."/>
            <person name="Wei L."/>
            <person name="Li C."/>
            <person name="Ma Q."/>
            <person name="Ju M."/>
            <person name="Zhao R."/>
            <person name="Li G."/>
            <person name="Mu C."/>
            <person name="Tian Q."/>
            <person name="Mei H."/>
            <person name="Zhang T."/>
            <person name="Gao T."/>
            <person name="Zhang H."/>
        </authorList>
    </citation>
    <scope>NUCLEOTIDE SEQUENCE</scope>
    <source>
        <strain evidence="3">3651</strain>
    </source>
</reference>
<sequence>MATSLRINSSVLEIPSKPHHFFLFFGLLFILLAVASSSGGEPSIDVAALPPHQTLFSGERAAAKTVDFHPRKRAIVNPHAFKPKGKEDDDDQFEASDHEVPSGPNPISNR</sequence>
<reference evidence="3" key="1">
    <citation type="submission" date="2020-06" db="EMBL/GenBank/DDBJ databases">
        <authorList>
            <person name="Li T."/>
            <person name="Hu X."/>
            <person name="Zhang T."/>
            <person name="Song X."/>
            <person name="Zhang H."/>
            <person name="Dai N."/>
            <person name="Sheng W."/>
            <person name="Hou X."/>
            <person name="Wei L."/>
        </authorList>
    </citation>
    <scope>NUCLEOTIDE SEQUENCE</scope>
    <source>
        <strain evidence="3">3651</strain>
        <tissue evidence="3">Leaf</tissue>
    </source>
</reference>
<evidence type="ECO:0000313" key="4">
    <source>
        <dbReference type="Proteomes" id="UP001293254"/>
    </source>
</evidence>
<feature type="region of interest" description="Disordered" evidence="1">
    <location>
        <begin position="77"/>
        <end position="110"/>
    </location>
</feature>
<name>A0AAE2CER4_9LAMI</name>
<accession>A0AAE2CER4</accession>
<protein>
    <submittedName>
        <fullName evidence="3">Uncharacterized protein</fullName>
    </submittedName>
</protein>